<organism evidence="3 4">
    <name type="scientific">Ramlibacter agri</name>
    <dbReference type="NCBI Taxonomy" id="2728837"/>
    <lineage>
        <taxon>Bacteria</taxon>
        <taxon>Pseudomonadati</taxon>
        <taxon>Pseudomonadota</taxon>
        <taxon>Betaproteobacteria</taxon>
        <taxon>Burkholderiales</taxon>
        <taxon>Comamonadaceae</taxon>
        <taxon>Ramlibacter</taxon>
    </lineage>
</organism>
<evidence type="ECO:0000313" key="4">
    <source>
        <dbReference type="Proteomes" id="UP000541185"/>
    </source>
</evidence>
<proteinExistence type="predicted"/>
<dbReference type="Pfam" id="PF09906">
    <property type="entry name" value="DUF2135"/>
    <property type="match status" value="1"/>
</dbReference>
<dbReference type="Proteomes" id="UP000541185">
    <property type="component" value="Unassembled WGS sequence"/>
</dbReference>
<dbReference type="Gene3D" id="2.60.120.380">
    <property type="match status" value="1"/>
</dbReference>
<gene>
    <name evidence="3" type="ORF">HHL11_05660</name>
</gene>
<dbReference type="RefSeq" id="WP_169417449.1">
    <property type="nucleotide sequence ID" value="NZ_JABBFX010000001.1"/>
</dbReference>
<reference evidence="3 4" key="1">
    <citation type="submission" date="2020-04" db="EMBL/GenBank/DDBJ databases">
        <title>Ramlibacter sp. G-1-2-2 isolated from soil.</title>
        <authorList>
            <person name="Dahal R.H."/>
        </authorList>
    </citation>
    <scope>NUCLEOTIDE SEQUENCE [LARGE SCALE GENOMIC DNA]</scope>
    <source>
        <strain evidence="3 4">G-1-2-2</strain>
    </source>
</reference>
<protein>
    <submittedName>
        <fullName evidence="3">DUF2135 domain-containing protein</fullName>
    </submittedName>
</protein>
<feature type="domain" description="DUF2135" evidence="2">
    <location>
        <begin position="190"/>
        <end position="235"/>
    </location>
</feature>
<evidence type="ECO:0000313" key="3">
    <source>
        <dbReference type="EMBL" id="NML43227.1"/>
    </source>
</evidence>
<feature type="signal peptide" evidence="1">
    <location>
        <begin position="1"/>
        <end position="20"/>
    </location>
</feature>
<evidence type="ECO:0000256" key="1">
    <source>
        <dbReference type="SAM" id="SignalP"/>
    </source>
</evidence>
<feature type="chain" id="PRO_5032408143" evidence="1">
    <location>
        <begin position="21"/>
        <end position="250"/>
    </location>
</feature>
<keyword evidence="1" id="KW-0732">Signal</keyword>
<comment type="caution">
    <text evidence="3">The sequence shown here is derived from an EMBL/GenBank/DDBJ whole genome shotgun (WGS) entry which is preliminary data.</text>
</comment>
<evidence type="ECO:0000259" key="2">
    <source>
        <dbReference type="Pfam" id="PF09906"/>
    </source>
</evidence>
<dbReference type="EMBL" id="JABBFX010000001">
    <property type="protein sequence ID" value="NML43227.1"/>
    <property type="molecule type" value="Genomic_DNA"/>
</dbReference>
<dbReference type="AlphaFoldDB" id="A0A848GYI9"/>
<accession>A0A848GYI9</accession>
<keyword evidence="4" id="KW-1185">Reference proteome</keyword>
<sequence>MKRCSPWLFCVAAAAAQAQAPELAVPRGGWRATVPDNNFVQEVHYPASTVNLRGNVSVAAQIRGTVRDRPKQGPSTLVVNGVPMPVETDEAGGFARPYAFAAGSNSVEVRGAPSSPPRRVQFYDAATGGARPRLRVVLSWDTPGTDMDLHVISPNGQHCFYGNRVIAGGGALDVDVTSGYGPEIFATARPERGTWLVYVNYYGGGGDHSMSIAQVTVIEGEGTPSETRRVYRVPLRSTGDLEYVASFSVL</sequence>
<dbReference type="InterPro" id="IPR019220">
    <property type="entry name" value="DUF2135"/>
</dbReference>
<name>A0A848GYI9_9BURK</name>